<reference evidence="4 5" key="1">
    <citation type="submission" date="2016-08" db="EMBL/GenBank/DDBJ databases">
        <authorList>
            <person name="Varghese N."/>
            <person name="Submissions Spin"/>
        </authorList>
    </citation>
    <scope>NUCLEOTIDE SEQUENCE [LARGE SCALE GENOMIC DNA]</scope>
    <source>
        <strain evidence="4 5">R-53116</strain>
    </source>
</reference>
<dbReference type="RefSeq" id="WP_074426990.1">
    <property type="nucleotide sequence ID" value="NZ_BJEG01000017.1"/>
</dbReference>
<organism evidence="3 6">
    <name type="scientific">Weissella hellenica</name>
    <dbReference type="NCBI Taxonomy" id="46256"/>
    <lineage>
        <taxon>Bacteria</taxon>
        <taxon>Bacillati</taxon>
        <taxon>Bacillota</taxon>
        <taxon>Bacilli</taxon>
        <taxon>Lactobacillales</taxon>
        <taxon>Lactobacillaceae</taxon>
        <taxon>Weissella</taxon>
    </lineage>
</organism>
<gene>
    <name evidence="4" type="ORF">GA0061075_103114</name>
    <name evidence="3" type="ORF">HF960_02180</name>
</gene>
<dbReference type="NCBIfam" id="TIGR00106">
    <property type="entry name" value="MTH1187 family thiamine-binding protein"/>
    <property type="match status" value="1"/>
</dbReference>
<evidence type="ECO:0000313" key="5">
    <source>
        <dbReference type="Proteomes" id="UP000182448"/>
    </source>
</evidence>
<evidence type="ECO:0000313" key="3">
    <source>
        <dbReference type="EMBL" id="NKY66510.1"/>
    </source>
</evidence>
<dbReference type="GO" id="GO:0005829">
    <property type="term" value="C:cytosol"/>
    <property type="evidence" value="ECO:0007669"/>
    <property type="project" value="TreeGrafter"/>
</dbReference>
<keyword evidence="5" id="KW-1185">Reference proteome</keyword>
<proteinExistence type="inferred from homology"/>
<dbReference type="PANTHER" id="PTHR33777">
    <property type="entry name" value="UPF0045 PROTEIN ECM15"/>
    <property type="match status" value="1"/>
</dbReference>
<feature type="domain" description="Thiamine-binding protein" evidence="2">
    <location>
        <begin position="6"/>
        <end position="93"/>
    </location>
</feature>
<evidence type="ECO:0000256" key="1">
    <source>
        <dbReference type="ARBA" id="ARBA00010272"/>
    </source>
</evidence>
<dbReference type="AlphaFoldDB" id="A0A4Y4G4Z6"/>
<dbReference type="Proteomes" id="UP000182448">
    <property type="component" value="Unassembled WGS sequence"/>
</dbReference>
<comment type="caution">
    <text evidence="3">The sequence shown here is derived from an EMBL/GenBank/DDBJ whole genome shotgun (WGS) entry which is preliminary data.</text>
</comment>
<dbReference type="PANTHER" id="PTHR33777:SF1">
    <property type="entry name" value="UPF0045 PROTEIN ECM15"/>
    <property type="match status" value="1"/>
</dbReference>
<reference evidence="3 6" key="2">
    <citation type="submission" date="2020-04" db="EMBL/GenBank/DDBJ databases">
        <title>MicrobeNet Type strains.</title>
        <authorList>
            <person name="Nicholson A.C."/>
        </authorList>
    </citation>
    <scope>NUCLEOTIDE SEQUENCE [LARGE SCALE GENOMIC DNA]</scope>
    <source>
        <strain evidence="3 6">CCUG 33494</strain>
    </source>
</reference>
<dbReference type="OrthoDB" id="2147383at2"/>
<dbReference type="InterPro" id="IPR029756">
    <property type="entry name" value="MTH1187/YkoF-like"/>
</dbReference>
<accession>A0A4Y4G4Z6</accession>
<sequence>MNTLISVAIAPFGVGDELSSYVDEIIGVIETSGLTYKTTAMGTEIEGEWTDVMSTVQKAIETLTNKGIRAYVSLNADIRPGHTNTIETKLQKINHKLEG</sequence>
<dbReference type="InterPro" id="IPR002767">
    <property type="entry name" value="Thiamine_BP"/>
</dbReference>
<dbReference type="InterPro" id="IPR051614">
    <property type="entry name" value="UPF0045_domain"/>
</dbReference>
<dbReference type="SUPFAM" id="SSF89957">
    <property type="entry name" value="MTH1187/YkoF-like"/>
    <property type="match status" value="1"/>
</dbReference>
<name>A0A4Y4G4Z6_WEIHE</name>
<evidence type="ECO:0000259" key="2">
    <source>
        <dbReference type="Pfam" id="PF01910"/>
    </source>
</evidence>
<evidence type="ECO:0000313" key="6">
    <source>
        <dbReference type="Proteomes" id="UP000585749"/>
    </source>
</evidence>
<dbReference type="Pfam" id="PF01910">
    <property type="entry name" value="Thiamine_BP"/>
    <property type="match status" value="1"/>
</dbReference>
<dbReference type="Proteomes" id="UP000585749">
    <property type="component" value="Unassembled WGS sequence"/>
</dbReference>
<protein>
    <submittedName>
        <fullName evidence="3">MTH1187 family thiamine-binding protein</fullName>
    </submittedName>
    <submittedName>
        <fullName evidence="4">Uncharacterized protein, MTH1187 family</fullName>
    </submittedName>
</protein>
<dbReference type="Gene3D" id="3.30.70.930">
    <property type="match status" value="1"/>
</dbReference>
<dbReference type="EMBL" id="FMAW01000003">
    <property type="protein sequence ID" value="SCB83243.1"/>
    <property type="molecule type" value="Genomic_DNA"/>
</dbReference>
<comment type="similarity">
    <text evidence="1">Belongs to the UPF0045 family.</text>
</comment>
<dbReference type="EMBL" id="JAAXPM010000002">
    <property type="protein sequence ID" value="NKY66510.1"/>
    <property type="molecule type" value="Genomic_DNA"/>
</dbReference>
<evidence type="ECO:0000313" key="4">
    <source>
        <dbReference type="EMBL" id="SCB83243.1"/>
    </source>
</evidence>